<sequence>MALGAWTRRARVPQVEVWKRQVYALAGAGACGGAVRQVAPSLPSPWCPSPPLPLPPLADPRPHNARAPPSAPKECNVFDKWPQKRYSHERHPRTSTHERRCKIFVKASRALSKSVRVKQCRTVPPTEL</sequence>
<accession>A0A5B7DHS6</accession>
<evidence type="ECO:0000313" key="3">
    <source>
        <dbReference type="Proteomes" id="UP000324222"/>
    </source>
</evidence>
<proteinExistence type="predicted"/>
<comment type="caution">
    <text evidence="2">The sequence shown here is derived from an EMBL/GenBank/DDBJ whole genome shotgun (WGS) entry which is preliminary data.</text>
</comment>
<feature type="region of interest" description="Disordered" evidence="1">
    <location>
        <begin position="53"/>
        <end position="74"/>
    </location>
</feature>
<name>A0A5B7DHS6_PORTR</name>
<evidence type="ECO:0000313" key="2">
    <source>
        <dbReference type="EMBL" id="MPC21071.1"/>
    </source>
</evidence>
<keyword evidence="3" id="KW-1185">Reference proteome</keyword>
<dbReference type="AlphaFoldDB" id="A0A5B7DHS6"/>
<dbReference type="Proteomes" id="UP000324222">
    <property type="component" value="Unassembled WGS sequence"/>
</dbReference>
<reference evidence="2 3" key="1">
    <citation type="submission" date="2019-05" db="EMBL/GenBank/DDBJ databases">
        <title>Another draft genome of Portunus trituberculatus and its Hox gene families provides insights of decapod evolution.</title>
        <authorList>
            <person name="Jeong J.-H."/>
            <person name="Song I."/>
            <person name="Kim S."/>
            <person name="Choi T."/>
            <person name="Kim D."/>
            <person name="Ryu S."/>
            <person name="Kim W."/>
        </authorList>
    </citation>
    <scope>NUCLEOTIDE SEQUENCE [LARGE SCALE GENOMIC DNA]</scope>
    <source>
        <tissue evidence="2">Muscle</tissue>
    </source>
</reference>
<protein>
    <submittedName>
        <fullName evidence="2">Uncharacterized protein</fullName>
    </submittedName>
</protein>
<gene>
    <name evidence="2" type="ORF">E2C01_014044</name>
</gene>
<organism evidence="2 3">
    <name type="scientific">Portunus trituberculatus</name>
    <name type="common">Swimming crab</name>
    <name type="synonym">Neptunus trituberculatus</name>
    <dbReference type="NCBI Taxonomy" id="210409"/>
    <lineage>
        <taxon>Eukaryota</taxon>
        <taxon>Metazoa</taxon>
        <taxon>Ecdysozoa</taxon>
        <taxon>Arthropoda</taxon>
        <taxon>Crustacea</taxon>
        <taxon>Multicrustacea</taxon>
        <taxon>Malacostraca</taxon>
        <taxon>Eumalacostraca</taxon>
        <taxon>Eucarida</taxon>
        <taxon>Decapoda</taxon>
        <taxon>Pleocyemata</taxon>
        <taxon>Brachyura</taxon>
        <taxon>Eubrachyura</taxon>
        <taxon>Portunoidea</taxon>
        <taxon>Portunidae</taxon>
        <taxon>Portuninae</taxon>
        <taxon>Portunus</taxon>
    </lineage>
</organism>
<dbReference type="EMBL" id="VSRR010000939">
    <property type="protein sequence ID" value="MPC21071.1"/>
    <property type="molecule type" value="Genomic_DNA"/>
</dbReference>
<evidence type="ECO:0000256" key="1">
    <source>
        <dbReference type="SAM" id="MobiDB-lite"/>
    </source>
</evidence>